<feature type="region of interest" description="Disordered" evidence="1">
    <location>
        <begin position="1"/>
        <end position="20"/>
    </location>
</feature>
<evidence type="ECO:0000313" key="2">
    <source>
        <dbReference type="EMBL" id="KKM91236.1"/>
    </source>
</evidence>
<evidence type="ECO:0000256" key="1">
    <source>
        <dbReference type="SAM" id="MobiDB-lite"/>
    </source>
</evidence>
<proteinExistence type="predicted"/>
<gene>
    <name evidence="2" type="ORF">LCGC14_1230560</name>
</gene>
<organism evidence="2">
    <name type="scientific">marine sediment metagenome</name>
    <dbReference type="NCBI Taxonomy" id="412755"/>
    <lineage>
        <taxon>unclassified sequences</taxon>
        <taxon>metagenomes</taxon>
        <taxon>ecological metagenomes</taxon>
    </lineage>
</organism>
<dbReference type="EMBL" id="LAZR01006564">
    <property type="protein sequence ID" value="KKM91236.1"/>
    <property type="molecule type" value="Genomic_DNA"/>
</dbReference>
<protein>
    <submittedName>
        <fullName evidence="2">Uncharacterized protein</fullName>
    </submittedName>
</protein>
<dbReference type="AlphaFoldDB" id="A0A0F9LVV6"/>
<reference evidence="2" key="1">
    <citation type="journal article" date="2015" name="Nature">
        <title>Complex archaea that bridge the gap between prokaryotes and eukaryotes.</title>
        <authorList>
            <person name="Spang A."/>
            <person name="Saw J.H."/>
            <person name="Jorgensen S.L."/>
            <person name="Zaremba-Niedzwiedzka K."/>
            <person name="Martijn J."/>
            <person name="Lind A.E."/>
            <person name="van Eijk R."/>
            <person name="Schleper C."/>
            <person name="Guy L."/>
            <person name="Ettema T.J."/>
        </authorList>
    </citation>
    <scope>NUCLEOTIDE SEQUENCE</scope>
</reference>
<comment type="caution">
    <text evidence="2">The sequence shown here is derived from an EMBL/GenBank/DDBJ whole genome shotgun (WGS) entry which is preliminary data.</text>
</comment>
<sequence>MLSSLPEIQKRQEEVSRLDFSERGTAKERQELYLKTLEDFFRLRLSATFAVMEEKAFYGEN</sequence>
<name>A0A0F9LVV6_9ZZZZ</name>
<feature type="compositionally biased region" description="Basic and acidic residues" evidence="1">
    <location>
        <begin position="8"/>
        <end position="20"/>
    </location>
</feature>
<accession>A0A0F9LVV6</accession>